<dbReference type="EMBL" id="AAGWQQ010000003">
    <property type="protein sequence ID" value="EBS7980742.1"/>
    <property type="molecule type" value="Genomic_DNA"/>
</dbReference>
<name>A0A5U0PHT2_SALER</name>
<organism evidence="1">
    <name type="scientific">Salmonella enterica</name>
    <name type="common">Salmonella choleraesuis</name>
    <dbReference type="NCBI Taxonomy" id="28901"/>
    <lineage>
        <taxon>Bacteria</taxon>
        <taxon>Pseudomonadati</taxon>
        <taxon>Pseudomonadota</taxon>
        <taxon>Gammaproteobacteria</taxon>
        <taxon>Enterobacterales</taxon>
        <taxon>Enterobacteriaceae</taxon>
        <taxon>Salmonella</taxon>
    </lineage>
</organism>
<reference evidence="1" key="1">
    <citation type="submission" date="2018-07" db="EMBL/GenBank/DDBJ databases">
        <authorList>
            <consortium name="PulseNet: The National Subtyping Network for Foodborne Disease Surveillance"/>
            <person name="Tarr C.L."/>
            <person name="Trees E."/>
            <person name="Katz L.S."/>
            <person name="Carleton-Romer H.A."/>
            <person name="Stroika S."/>
            <person name="Kucerova Z."/>
            <person name="Roache K.F."/>
            <person name="Sabol A.L."/>
            <person name="Besser J."/>
            <person name="Gerner-Smidt P."/>
        </authorList>
    </citation>
    <scope>NUCLEOTIDE SEQUENCE</scope>
    <source>
        <strain evidence="1">PNUSAS015592</strain>
    </source>
</reference>
<accession>A0A5U0PHT2</accession>
<proteinExistence type="predicted"/>
<protein>
    <submittedName>
        <fullName evidence="1">Uncharacterized protein</fullName>
    </submittedName>
</protein>
<sequence length="130" mass="14326">MFLRPANKQGVAAKSVTAGRTSVALTAFYLSYYIWLAGGAVEGGLFKRGSGLCANAWDYFVSVGGDSQAPLEEMHAAFVAAGLNEKLPFNESPQHYLTEQRRRECHLNPERTAWITQYIATAIARECLPR</sequence>
<dbReference type="AlphaFoldDB" id="A0A5U0PHT2"/>
<gene>
    <name evidence="1" type="ORF">CEJ09_02600</name>
</gene>
<comment type="caution">
    <text evidence="1">The sequence shown here is derived from an EMBL/GenBank/DDBJ whole genome shotgun (WGS) entry which is preliminary data.</text>
</comment>
<evidence type="ECO:0000313" key="1">
    <source>
        <dbReference type="EMBL" id="EBS7980742.1"/>
    </source>
</evidence>